<dbReference type="Pfam" id="PF07690">
    <property type="entry name" value="MFS_1"/>
    <property type="match status" value="1"/>
</dbReference>
<dbReference type="OrthoDB" id="9787026at2"/>
<keyword evidence="2 6" id="KW-0812">Transmembrane</keyword>
<feature type="transmembrane region" description="Helical" evidence="6">
    <location>
        <begin position="344"/>
        <end position="362"/>
    </location>
</feature>
<keyword evidence="4 6" id="KW-0472">Membrane</keyword>
<dbReference type="AlphaFoldDB" id="A0A1V4AGK4"/>
<reference evidence="8 9" key="1">
    <citation type="submission" date="2017-02" db="EMBL/GenBank/DDBJ databases">
        <title>Draft Genome Sequence of Streptomyces tsukubaensis F601, a Producer of the immunosuppressant tacrolimus FK506.</title>
        <authorList>
            <person name="Zong G."/>
            <person name="Zhong C."/>
            <person name="Fu J."/>
            <person name="Qin R."/>
            <person name="Cao G."/>
        </authorList>
    </citation>
    <scope>NUCLEOTIDE SEQUENCE [LARGE SCALE GENOMIC DNA]</scope>
    <source>
        <strain evidence="8 9">F601</strain>
    </source>
</reference>
<feature type="transmembrane region" description="Helical" evidence="6">
    <location>
        <begin position="146"/>
        <end position="168"/>
    </location>
</feature>
<feature type="transmembrane region" description="Helical" evidence="6">
    <location>
        <begin position="56"/>
        <end position="76"/>
    </location>
</feature>
<dbReference type="PROSITE" id="PS50850">
    <property type="entry name" value="MFS"/>
    <property type="match status" value="1"/>
</dbReference>
<feature type="transmembrane region" description="Helical" evidence="6">
    <location>
        <begin position="249"/>
        <end position="270"/>
    </location>
</feature>
<name>A0A1V4AGK4_9ACTN</name>
<evidence type="ECO:0000256" key="4">
    <source>
        <dbReference type="ARBA" id="ARBA00023136"/>
    </source>
</evidence>
<comment type="caution">
    <text evidence="8">The sequence shown here is derived from an EMBL/GenBank/DDBJ whole genome shotgun (WGS) entry which is preliminary data.</text>
</comment>
<accession>A0A1V4AGK4</accession>
<feature type="domain" description="Major facilitator superfamily (MFS) profile" evidence="7">
    <location>
        <begin position="22"/>
        <end position="459"/>
    </location>
</feature>
<feature type="transmembrane region" description="Helical" evidence="6">
    <location>
        <begin position="399"/>
        <end position="421"/>
    </location>
</feature>
<gene>
    <name evidence="8" type="ORF">B1H18_01965</name>
</gene>
<dbReference type="CDD" id="cd17316">
    <property type="entry name" value="MFS_SV2_like"/>
    <property type="match status" value="1"/>
</dbReference>
<dbReference type="InterPro" id="IPR011701">
    <property type="entry name" value="MFS"/>
</dbReference>
<dbReference type="STRING" id="83656.B1H18_01965"/>
<evidence type="ECO:0000256" key="6">
    <source>
        <dbReference type="SAM" id="Phobius"/>
    </source>
</evidence>
<organism evidence="8 9">
    <name type="scientific">Streptomyces tsukubensis</name>
    <dbReference type="NCBI Taxonomy" id="83656"/>
    <lineage>
        <taxon>Bacteria</taxon>
        <taxon>Bacillati</taxon>
        <taxon>Actinomycetota</taxon>
        <taxon>Actinomycetes</taxon>
        <taxon>Kitasatosporales</taxon>
        <taxon>Streptomycetaceae</taxon>
        <taxon>Streptomyces</taxon>
    </lineage>
</organism>
<dbReference type="GO" id="GO:0005886">
    <property type="term" value="C:plasma membrane"/>
    <property type="evidence" value="ECO:0007669"/>
    <property type="project" value="UniProtKB-SubCell"/>
</dbReference>
<feature type="transmembrane region" description="Helical" evidence="6">
    <location>
        <begin position="433"/>
        <end position="452"/>
    </location>
</feature>
<evidence type="ECO:0000313" key="9">
    <source>
        <dbReference type="Proteomes" id="UP000190539"/>
    </source>
</evidence>
<dbReference type="InterPro" id="IPR020846">
    <property type="entry name" value="MFS_dom"/>
</dbReference>
<evidence type="ECO:0000256" key="5">
    <source>
        <dbReference type="SAM" id="MobiDB-lite"/>
    </source>
</evidence>
<dbReference type="Gene3D" id="1.20.1250.20">
    <property type="entry name" value="MFS general substrate transporter like domains"/>
    <property type="match status" value="2"/>
</dbReference>
<comment type="subcellular location">
    <subcellularLocation>
        <location evidence="1">Cell membrane</location>
        <topology evidence="1">Multi-pass membrane protein</topology>
    </subcellularLocation>
</comment>
<feature type="transmembrane region" description="Helical" evidence="6">
    <location>
        <begin position="317"/>
        <end position="335"/>
    </location>
</feature>
<dbReference type="Proteomes" id="UP000190539">
    <property type="component" value="Unassembled WGS sequence"/>
</dbReference>
<keyword evidence="3 6" id="KW-1133">Transmembrane helix</keyword>
<evidence type="ECO:0000259" key="7">
    <source>
        <dbReference type="PROSITE" id="PS50850"/>
    </source>
</evidence>
<evidence type="ECO:0000256" key="3">
    <source>
        <dbReference type="ARBA" id="ARBA00022989"/>
    </source>
</evidence>
<dbReference type="SUPFAM" id="SSF103473">
    <property type="entry name" value="MFS general substrate transporter"/>
    <property type="match status" value="1"/>
</dbReference>
<dbReference type="NCBIfam" id="NF003024">
    <property type="entry name" value="PRK03893.1"/>
    <property type="match status" value="1"/>
</dbReference>
<evidence type="ECO:0000256" key="1">
    <source>
        <dbReference type="ARBA" id="ARBA00004651"/>
    </source>
</evidence>
<evidence type="ECO:0000313" key="8">
    <source>
        <dbReference type="EMBL" id="OON82827.1"/>
    </source>
</evidence>
<feature type="region of interest" description="Disordered" evidence="5">
    <location>
        <begin position="465"/>
        <end position="488"/>
    </location>
</feature>
<feature type="transmembrane region" description="Helical" evidence="6">
    <location>
        <begin position="88"/>
        <end position="107"/>
    </location>
</feature>
<feature type="transmembrane region" description="Helical" evidence="6">
    <location>
        <begin position="368"/>
        <end position="387"/>
    </location>
</feature>
<dbReference type="PANTHER" id="PTHR23508:SF3">
    <property type="entry name" value="SIALIC ACID TRANSPORTER NANT"/>
    <property type="match status" value="1"/>
</dbReference>
<sequence length="488" mass="51967">MHTTAKPTRPWYRELSGTQWKAFFAAWIGYALDGFDFVLITLVLTEISDDFGLSTVQAASLISGAFITRWLGGAVLGALGDRFGRKPAMVLSILLYSLGTFACGFAWDYTSLFVARLAIGMGMAGEYGTSATYVMESWPTRLRNRASGFLISGYSLGSVLAAQVYKWVVPTLGWRWMFYLGIIPIVIALWMRRALPEAEDWTEATGKVAKKPNPFQPLFATPARAAANIVLAVLATVSLFVVFTTGSGVVVPVLSVVAGVSLAAFAVQLGGRRGWPLYLSMTVTIFFAFLYSWPIQALLPTYLKTELGYSTSQVTDALFFAGFGTMVGCCAAGFLGDWIGTKKAYAFTLIGSLVLIFPVFAIKNSLPLLGAALFLLQATSFGISGLLPRYIGGHFPTAVRGAALGFTYNVGALGGAVAPVLGARLASGMELGQALAVLTFAGTILVVLLVGLDVPGRLSRLTDPDGLADHLAERPGGPTPRRTSETGP</sequence>
<feature type="transmembrane region" description="Helical" evidence="6">
    <location>
        <begin position="20"/>
        <end position="44"/>
    </location>
</feature>
<keyword evidence="9" id="KW-1185">Reference proteome</keyword>
<feature type="transmembrane region" description="Helical" evidence="6">
    <location>
        <begin position="225"/>
        <end position="243"/>
    </location>
</feature>
<dbReference type="InterPro" id="IPR036259">
    <property type="entry name" value="MFS_trans_sf"/>
</dbReference>
<dbReference type="EMBL" id="MVFC01000001">
    <property type="protein sequence ID" value="OON82827.1"/>
    <property type="molecule type" value="Genomic_DNA"/>
</dbReference>
<evidence type="ECO:0000256" key="2">
    <source>
        <dbReference type="ARBA" id="ARBA00022692"/>
    </source>
</evidence>
<dbReference type="RefSeq" id="WP_077964127.1">
    <property type="nucleotide sequence ID" value="NZ_CP045178.1"/>
</dbReference>
<feature type="transmembrane region" description="Helical" evidence="6">
    <location>
        <begin position="277"/>
        <end position="297"/>
    </location>
</feature>
<dbReference type="PANTHER" id="PTHR23508">
    <property type="entry name" value="CARBOXYLIC ACID TRANSPORTER PROTEIN HOMOLOG"/>
    <property type="match status" value="1"/>
</dbReference>
<feature type="transmembrane region" description="Helical" evidence="6">
    <location>
        <begin position="113"/>
        <end position="134"/>
    </location>
</feature>
<protein>
    <submittedName>
        <fullName evidence="8">MFS transporter</fullName>
    </submittedName>
</protein>
<dbReference type="GO" id="GO:0046943">
    <property type="term" value="F:carboxylic acid transmembrane transporter activity"/>
    <property type="evidence" value="ECO:0007669"/>
    <property type="project" value="TreeGrafter"/>
</dbReference>
<feature type="transmembrane region" description="Helical" evidence="6">
    <location>
        <begin position="174"/>
        <end position="191"/>
    </location>
</feature>
<proteinExistence type="predicted"/>